<feature type="domain" description="KIB1-4 beta-propeller" evidence="1">
    <location>
        <begin position="137"/>
        <end position="379"/>
    </location>
</feature>
<evidence type="ECO:0000313" key="2">
    <source>
        <dbReference type="EnsemblPlants" id="EMT23968"/>
    </source>
</evidence>
<protein>
    <recommendedName>
        <fullName evidence="1">KIB1-4 beta-propeller domain-containing protein</fullName>
    </recommendedName>
</protein>
<proteinExistence type="predicted"/>
<organism evidence="2">
    <name type="scientific">Aegilops tauschii</name>
    <name type="common">Tausch's goatgrass</name>
    <name type="synonym">Aegilops squarrosa</name>
    <dbReference type="NCBI Taxonomy" id="37682"/>
    <lineage>
        <taxon>Eukaryota</taxon>
        <taxon>Viridiplantae</taxon>
        <taxon>Streptophyta</taxon>
        <taxon>Embryophyta</taxon>
        <taxon>Tracheophyta</taxon>
        <taxon>Spermatophyta</taxon>
        <taxon>Magnoliopsida</taxon>
        <taxon>Liliopsida</taxon>
        <taxon>Poales</taxon>
        <taxon>Poaceae</taxon>
        <taxon>BOP clade</taxon>
        <taxon>Pooideae</taxon>
        <taxon>Triticodae</taxon>
        <taxon>Triticeae</taxon>
        <taxon>Triticinae</taxon>
        <taxon>Aegilops</taxon>
    </lineage>
</organism>
<name>M8BQ77_AEGTA</name>
<reference evidence="2" key="1">
    <citation type="submission" date="2015-06" db="UniProtKB">
        <authorList>
            <consortium name="EnsemblPlants"/>
        </authorList>
    </citation>
    <scope>IDENTIFICATION</scope>
</reference>
<accession>M8BQ77</accession>
<sequence length="421" mass="47865">MAESAVFWPVATNGCSWRDQEAATALRKSYDRSGSLGAVVKLLPCDHEVTVSSPGNSLLQKCMKRLKPLTKMSEKAAYNRPKVVGPFASRSYMHRAAPFLFTDSDLTMFIHELEVSNHPRVDPWLMLPTKPLDGAKFFSLPEKKTQTIHIPSVATIFGSMWTPVGSSHGWLIFFSPPQGTIQLVNPISSTSFQLPSIGRRHMSKAMLLDMSESNFTVAVIHRDQKGYQVTRKGSKSWSFVDSKHILVDVFKHRRQLYTIDVYGTVEVWAEPPRSWPDDDFPQVEPHMHNLVHYQHQKFNCLVETPSGDLIRVKRQSQNKFALWVLDRETSSFERTSDIGEFGLFVSHYSSFCFPAKDHPYLKANCVYFIDGYNNMCAFNLEHGTKELVEALEAAAPAQSQQDFYGRQPRAEPFLWLIPSLK</sequence>
<dbReference type="EnsemblPlants" id="EMT23968">
    <property type="protein sequence ID" value="EMT23968"/>
    <property type="gene ID" value="F775_30124"/>
</dbReference>
<dbReference type="InterPro" id="IPR050942">
    <property type="entry name" value="F-box_BR-signaling"/>
</dbReference>
<dbReference type="PANTHER" id="PTHR44259">
    <property type="entry name" value="OS07G0183000 PROTEIN-RELATED"/>
    <property type="match status" value="1"/>
</dbReference>
<dbReference type="Pfam" id="PF03478">
    <property type="entry name" value="Beta-prop_KIB1-4"/>
    <property type="match status" value="1"/>
</dbReference>
<dbReference type="AlphaFoldDB" id="M8BQ77"/>
<evidence type="ECO:0000259" key="1">
    <source>
        <dbReference type="Pfam" id="PF03478"/>
    </source>
</evidence>
<dbReference type="InterPro" id="IPR005174">
    <property type="entry name" value="KIB1-4_b-propeller"/>
</dbReference>
<dbReference type="PANTHER" id="PTHR44259:SF91">
    <property type="entry name" value="OS01G0183800 PROTEIN"/>
    <property type="match status" value="1"/>
</dbReference>